<feature type="domain" description="Bulb-type lectin" evidence="22">
    <location>
        <begin position="30"/>
        <end position="153"/>
    </location>
</feature>
<dbReference type="PROSITE" id="PS50927">
    <property type="entry name" value="BULB_LECTIN"/>
    <property type="match status" value="1"/>
</dbReference>
<dbReference type="SUPFAM" id="SSF56112">
    <property type="entry name" value="Protein kinase-like (PK-like)"/>
    <property type="match status" value="1"/>
</dbReference>
<protein>
    <recommendedName>
        <fullName evidence="17">Receptor-like serine/threonine-protein kinase</fullName>
        <ecNumber evidence="17">2.7.11.1</ecNumber>
    </recommendedName>
</protein>
<dbReference type="Gene3D" id="1.10.510.10">
    <property type="entry name" value="Transferase(Phosphotransferase) domain 1"/>
    <property type="match status" value="1"/>
</dbReference>
<evidence type="ECO:0000256" key="4">
    <source>
        <dbReference type="ARBA" id="ARBA00022536"/>
    </source>
</evidence>
<evidence type="ECO:0000256" key="3">
    <source>
        <dbReference type="ARBA" id="ARBA00022527"/>
    </source>
</evidence>
<comment type="subcellular location">
    <subcellularLocation>
        <location evidence="1">Cell membrane</location>
        <topology evidence="1">Single-pass type I membrane protein</topology>
    </subcellularLocation>
</comment>
<dbReference type="InterPro" id="IPR017441">
    <property type="entry name" value="Protein_kinase_ATP_BS"/>
</dbReference>
<evidence type="ECO:0000256" key="18">
    <source>
        <dbReference type="PROSITE-ProRule" id="PRU10141"/>
    </source>
</evidence>
<keyword evidence="5 17" id="KW-0808">Transferase</keyword>
<evidence type="ECO:0000256" key="15">
    <source>
        <dbReference type="ARBA" id="ARBA00023170"/>
    </source>
</evidence>
<dbReference type="InterPro" id="IPR021820">
    <property type="entry name" value="S-locus_recpt_kinase_C"/>
</dbReference>
<evidence type="ECO:0000256" key="5">
    <source>
        <dbReference type="ARBA" id="ARBA00022679"/>
    </source>
</evidence>
<dbReference type="PROSITE" id="PS00107">
    <property type="entry name" value="PROTEIN_KINASE_ATP"/>
    <property type="match status" value="1"/>
</dbReference>
<feature type="binding site" evidence="18">
    <location>
        <position position="555"/>
    </location>
    <ligand>
        <name>ATP</name>
        <dbReference type="ChEBI" id="CHEBI:30616"/>
    </ligand>
</feature>
<dbReference type="SMART" id="SM00473">
    <property type="entry name" value="PAN_AP"/>
    <property type="match status" value="1"/>
</dbReference>
<dbReference type="GO" id="GO:0045087">
    <property type="term" value="P:innate immune response"/>
    <property type="evidence" value="ECO:0007669"/>
    <property type="project" value="UniProtKB-ARBA"/>
</dbReference>
<dbReference type="EMBL" id="MNCJ02000320">
    <property type="protein sequence ID" value="KAF5804229.1"/>
    <property type="molecule type" value="Genomic_DNA"/>
</dbReference>
<reference evidence="25" key="2">
    <citation type="submission" date="2017-02" db="EMBL/GenBank/DDBJ databases">
        <title>Sunflower complete genome.</title>
        <authorList>
            <person name="Langlade N."/>
            <person name="Munos S."/>
        </authorList>
    </citation>
    <scope>NUCLEOTIDE SEQUENCE [LARGE SCALE GENOMIC DNA]</scope>
    <source>
        <tissue evidence="25">Leaves</tissue>
    </source>
</reference>
<dbReference type="Pfam" id="PF01453">
    <property type="entry name" value="B_lectin"/>
    <property type="match status" value="1"/>
</dbReference>
<accession>A0A251ULK0</accession>
<evidence type="ECO:0000256" key="13">
    <source>
        <dbReference type="ARBA" id="ARBA00023136"/>
    </source>
</evidence>
<dbReference type="GO" id="GO:0007165">
    <property type="term" value="P:signal transduction"/>
    <property type="evidence" value="ECO:0000318"/>
    <property type="project" value="GO_Central"/>
</dbReference>
<dbReference type="InterPro" id="IPR000858">
    <property type="entry name" value="S_locus_glycoprot_dom"/>
</dbReference>
<dbReference type="EMBL" id="CM007894">
    <property type="protein sequence ID" value="OTG23923.1"/>
    <property type="molecule type" value="Genomic_DNA"/>
</dbReference>
<gene>
    <name evidence="25" type="ORF">HannXRQ_Chr05g0131011</name>
    <name evidence="24" type="ORF">HanXRQr2_Chr05g0194711</name>
</gene>
<dbReference type="CDD" id="cd01098">
    <property type="entry name" value="PAN_AP_plant"/>
    <property type="match status" value="1"/>
</dbReference>
<evidence type="ECO:0000256" key="17">
    <source>
        <dbReference type="PIRNR" id="PIRNR000641"/>
    </source>
</evidence>
<dbReference type="InterPro" id="IPR036426">
    <property type="entry name" value="Bulb-type_lectin_dom_sf"/>
</dbReference>
<dbReference type="OMA" id="EENHICM"/>
<evidence type="ECO:0000313" key="26">
    <source>
        <dbReference type="Proteomes" id="UP000215914"/>
    </source>
</evidence>
<dbReference type="CDD" id="cd14066">
    <property type="entry name" value="STKc_IRAK"/>
    <property type="match status" value="1"/>
</dbReference>
<reference evidence="24 26" key="1">
    <citation type="journal article" date="2017" name="Nature">
        <title>The sunflower genome provides insights into oil metabolism, flowering and Asterid evolution.</title>
        <authorList>
            <person name="Badouin H."/>
            <person name="Gouzy J."/>
            <person name="Grassa C.J."/>
            <person name="Murat F."/>
            <person name="Staton S.E."/>
            <person name="Cottret L."/>
            <person name="Lelandais-Briere C."/>
            <person name="Owens G.L."/>
            <person name="Carrere S."/>
            <person name="Mayjonade B."/>
            <person name="Legrand L."/>
            <person name="Gill N."/>
            <person name="Kane N.C."/>
            <person name="Bowers J.E."/>
            <person name="Hubner S."/>
            <person name="Bellec A."/>
            <person name="Berard A."/>
            <person name="Berges H."/>
            <person name="Blanchet N."/>
            <person name="Boniface M.C."/>
            <person name="Brunel D."/>
            <person name="Catrice O."/>
            <person name="Chaidir N."/>
            <person name="Claudel C."/>
            <person name="Donnadieu C."/>
            <person name="Faraut T."/>
            <person name="Fievet G."/>
            <person name="Helmstetter N."/>
            <person name="King M."/>
            <person name="Knapp S.J."/>
            <person name="Lai Z."/>
            <person name="Le Paslier M.C."/>
            <person name="Lippi Y."/>
            <person name="Lorenzon L."/>
            <person name="Mandel J.R."/>
            <person name="Marage G."/>
            <person name="Marchand G."/>
            <person name="Marquand E."/>
            <person name="Bret-Mestries E."/>
            <person name="Morien E."/>
            <person name="Nambeesan S."/>
            <person name="Nguyen T."/>
            <person name="Pegot-Espagnet P."/>
            <person name="Pouilly N."/>
            <person name="Raftis F."/>
            <person name="Sallet E."/>
            <person name="Schiex T."/>
            <person name="Thomas J."/>
            <person name="Vandecasteele C."/>
            <person name="Vares D."/>
            <person name="Vear F."/>
            <person name="Vautrin S."/>
            <person name="Crespi M."/>
            <person name="Mangin B."/>
            <person name="Burke J.M."/>
            <person name="Salse J."/>
            <person name="Munos S."/>
            <person name="Vincourt P."/>
            <person name="Rieseberg L.H."/>
            <person name="Langlade N.B."/>
        </authorList>
    </citation>
    <scope>NUCLEOTIDE SEQUENCE [LARGE SCALE GENOMIC DNA]</scope>
    <source>
        <strain evidence="26">cv. SF193</strain>
        <tissue evidence="24">Leaves</tissue>
    </source>
</reference>
<evidence type="ECO:0000256" key="7">
    <source>
        <dbReference type="ARBA" id="ARBA00022729"/>
    </source>
</evidence>
<dbReference type="PIRSF" id="PIRSF000641">
    <property type="entry name" value="SRK"/>
    <property type="match status" value="1"/>
</dbReference>
<keyword evidence="26" id="KW-1185">Reference proteome</keyword>
<dbReference type="FunFam" id="1.10.510.10:FF:000345">
    <property type="entry name" value="G-type lectin S-receptor-like serine/threonine-protein kinase"/>
    <property type="match status" value="1"/>
</dbReference>
<dbReference type="Gramene" id="mRNA:HanXRQr2_Chr05g0194711">
    <property type="protein sequence ID" value="mRNA:HanXRQr2_Chr05g0194711"/>
    <property type="gene ID" value="HanXRQr2_Chr05g0194711"/>
</dbReference>
<feature type="transmembrane region" description="Helical" evidence="19">
    <location>
        <begin position="450"/>
        <end position="472"/>
    </location>
</feature>
<evidence type="ECO:0000256" key="6">
    <source>
        <dbReference type="ARBA" id="ARBA00022692"/>
    </source>
</evidence>
<dbReference type="SMART" id="SM00108">
    <property type="entry name" value="B_lectin"/>
    <property type="match status" value="1"/>
</dbReference>
<dbReference type="InterPro" id="IPR024171">
    <property type="entry name" value="SRK-like_kinase"/>
</dbReference>
<dbReference type="InParanoid" id="A0A251ULK0"/>
<dbReference type="FunFam" id="3.30.200.20:FF:000330">
    <property type="entry name" value="G-type lectin S-receptor-like serine/threonine-protein kinase At4g03230"/>
    <property type="match status" value="1"/>
</dbReference>
<dbReference type="AlphaFoldDB" id="A0A251ULK0"/>
<keyword evidence="6 19" id="KW-0812">Transmembrane</keyword>
<keyword evidence="13 19" id="KW-0472">Membrane</keyword>
<evidence type="ECO:0000256" key="14">
    <source>
        <dbReference type="ARBA" id="ARBA00023157"/>
    </source>
</evidence>
<comment type="similarity">
    <text evidence="17">Belongs to the protein kinase superfamily. Ser/Thr protein kinase family.</text>
</comment>
<dbReference type="InterPro" id="IPR000719">
    <property type="entry name" value="Prot_kinase_dom"/>
</dbReference>
<keyword evidence="2" id="KW-1003">Cell membrane</keyword>
<keyword evidence="7 20" id="KW-0732">Signal</keyword>
<keyword evidence="15 25" id="KW-0675">Receptor</keyword>
<dbReference type="InterPro" id="IPR011009">
    <property type="entry name" value="Kinase-like_dom_sf"/>
</dbReference>
<evidence type="ECO:0000259" key="22">
    <source>
        <dbReference type="PROSITE" id="PS50927"/>
    </source>
</evidence>
<feature type="domain" description="Apple" evidence="23">
    <location>
        <begin position="346"/>
        <end position="432"/>
    </location>
</feature>
<dbReference type="SUPFAM" id="SSF51110">
    <property type="entry name" value="alpha-D-mannose-specific plant lectins"/>
    <property type="match status" value="1"/>
</dbReference>
<evidence type="ECO:0000256" key="9">
    <source>
        <dbReference type="ARBA" id="ARBA00022741"/>
    </source>
</evidence>
<evidence type="ECO:0000256" key="16">
    <source>
        <dbReference type="ARBA" id="ARBA00023180"/>
    </source>
</evidence>
<evidence type="ECO:0000256" key="2">
    <source>
        <dbReference type="ARBA" id="ARBA00022475"/>
    </source>
</evidence>
<keyword evidence="3 17" id="KW-0723">Serine/threonine-protein kinase</keyword>
<evidence type="ECO:0000313" key="24">
    <source>
        <dbReference type="EMBL" id="KAF5804229.1"/>
    </source>
</evidence>
<dbReference type="SMART" id="SM00220">
    <property type="entry name" value="S_TKc"/>
    <property type="match status" value="1"/>
</dbReference>
<dbReference type="Proteomes" id="UP000215914">
    <property type="component" value="Chromosome 5"/>
</dbReference>
<keyword evidence="8 25" id="KW-0430">Lectin</keyword>
<dbReference type="PANTHER" id="PTHR27002:SF1082">
    <property type="entry name" value="OS06G0693000 PROTEIN"/>
    <property type="match status" value="1"/>
</dbReference>
<evidence type="ECO:0000256" key="8">
    <source>
        <dbReference type="ARBA" id="ARBA00022734"/>
    </source>
</evidence>
<dbReference type="InterPro" id="IPR001480">
    <property type="entry name" value="Bulb-type_lectin_dom"/>
</dbReference>
<evidence type="ECO:0000256" key="20">
    <source>
        <dbReference type="SAM" id="SignalP"/>
    </source>
</evidence>
<keyword evidence="10 17" id="KW-0418">Kinase</keyword>
<evidence type="ECO:0000259" key="21">
    <source>
        <dbReference type="PROSITE" id="PS50011"/>
    </source>
</evidence>
<keyword evidence="12 19" id="KW-1133">Transmembrane helix</keyword>
<dbReference type="Pfam" id="PF00954">
    <property type="entry name" value="S_locus_glycop"/>
    <property type="match status" value="1"/>
</dbReference>
<feature type="signal peptide" evidence="20">
    <location>
        <begin position="1"/>
        <end position="29"/>
    </location>
</feature>
<dbReference type="CDD" id="cd00028">
    <property type="entry name" value="B_lectin"/>
    <property type="match status" value="1"/>
</dbReference>
<dbReference type="Pfam" id="PF07714">
    <property type="entry name" value="PK_Tyr_Ser-Thr"/>
    <property type="match status" value="1"/>
</dbReference>
<evidence type="ECO:0000256" key="1">
    <source>
        <dbReference type="ARBA" id="ARBA00004251"/>
    </source>
</evidence>
<dbReference type="InterPro" id="IPR008271">
    <property type="entry name" value="Ser/Thr_kinase_AS"/>
</dbReference>
<feature type="domain" description="Protein kinase" evidence="21">
    <location>
        <begin position="527"/>
        <end position="811"/>
    </location>
</feature>
<keyword evidence="14" id="KW-1015">Disulfide bond</keyword>
<comment type="catalytic activity">
    <reaction evidence="17">
        <text>L-threonyl-[protein] + ATP = O-phospho-L-threonyl-[protein] + ADP + H(+)</text>
        <dbReference type="Rhea" id="RHEA:46608"/>
        <dbReference type="Rhea" id="RHEA-COMP:11060"/>
        <dbReference type="Rhea" id="RHEA-COMP:11605"/>
        <dbReference type="ChEBI" id="CHEBI:15378"/>
        <dbReference type="ChEBI" id="CHEBI:30013"/>
        <dbReference type="ChEBI" id="CHEBI:30616"/>
        <dbReference type="ChEBI" id="CHEBI:61977"/>
        <dbReference type="ChEBI" id="CHEBI:456216"/>
        <dbReference type="EC" id="2.7.11.1"/>
    </reaction>
</comment>
<dbReference type="OrthoDB" id="1934880at2759"/>
<comment type="catalytic activity">
    <reaction evidence="17">
        <text>L-seryl-[protein] + ATP = O-phospho-L-seryl-[protein] + ADP + H(+)</text>
        <dbReference type="Rhea" id="RHEA:17989"/>
        <dbReference type="Rhea" id="RHEA-COMP:9863"/>
        <dbReference type="Rhea" id="RHEA-COMP:11604"/>
        <dbReference type="ChEBI" id="CHEBI:15378"/>
        <dbReference type="ChEBI" id="CHEBI:29999"/>
        <dbReference type="ChEBI" id="CHEBI:30616"/>
        <dbReference type="ChEBI" id="CHEBI:83421"/>
        <dbReference type="ChEBI" id="CHEBI:456216"/>
        <dbReference type="EC" id="2.7.11.1"/>
    </reaction>
</comment>
<dbReference type="PROSITE" id="PS50948">
    <property type="entry name" value="PAN"/>
    <property type="match status" value="1"/>
</dbReference>
<dbReference type="PROSITE" id="PS50011">
    <property type="entry name" value="PROTEIN_KINASE_DOM"/>
    <property type="match status" value="1"/>
</dbReference>
<dbReference type="GO" id="GO:0004674">
    <property type="term" value="F:protein serine/threonine kinase activity"/>
    <property type="evidence" value="ECO:0000318"/>
    <property type="project" value="GO_Central"/>
</dbReference>
<organism evidence="25 26">
    <name type="scientific">Helianthus annuus</name>
    <name type="common">Common sunflower</name>
    <dbReference type="NCBI Taxonomy" id="4232"/>
    <lineage>
        <taxon>Eukaryota</taxon>
        <taxon>Viridiplantae</taxon>
        <taxon>Streptophyta</taxon>
        <taxon>Embryophyta</taxon>
        <taxon>Tracheophyta</taxon>
        <taxon>Spermatophyta</taxon>
        <taxon>Magnoliopsida</taxon>
        <taxon>eudicotyledons</taxon>
        <taxon>Gunneridae</taxon>
        <taxon>Pentapetalae</taxon>
        <taxon>asterids</taxon>
        <taxon>campanulids</taxon>
        <taxon>Asterales</taxon>
        <taxon>Asteraceae</taxon>
        <taxon>Asteroideae</taxon>
        <taxon>Heliantheae alliance</taxon>
        <taxon>Heliantheae</taxon>
        <taxon>Helianthus</taxon>
    </lineage>
</organism>
<keyword evidence="16" id="KW-0325">Glycoprotein</keyword>
<evidence type="ECO:0000259" key="23">
    <source>
        <dbReference type="PROSITE" id="PS50948"/>
    </source>
</evidence>
<evidence type="ECO:0000256" key="11">
    <source>
        <dbReference type="ARBA" id="ARBA00022840"/>
    </source>
</evidence>
<dbReference type="FunFam" id="2.90.10.10:FF:000005">
    <property type="entry name" value="G-type lectin S-receptor-like serine/threonine-protein kinase"/>
    <property type="match status" value="1"/>
</dbReference>
<dbReference type="InterPro" id="IPR001245">
    <property type="entry name" value="Ser-Thr/Tyr_kinase_cat_dom"/>
</dbReference>
<evidence type="ECO:0000256" key="12">
    <source>
        <dbReference type="ARBA" id="ARBA00022989"/>
    </source>
</evidence>
<dbReference type="InterPro" id="IPR003609">
    <property type="entry name" value="Pan_app"/>
</dbReference>
<reference evidence="24" key="3">
    <citation type="submission" date="2020-06" db="EMBL/GenBank/DDBJ databases">
        <title>Helianthus annuus Genome sequencing and assembly Release 2.</title>
        <authorList>
            <person name="Gouzy J."/>
            <person name="Langlade N."/>
            <person name="Munos S."/>
        </authorList>
    </citation>
    <scope>NUCLEOTIDE SEQUENCE</scope>
    <source>
        <tissue evidence="24">Leaves</tissue>
    </source>
</reference>
<dbReference type="GO" id="GO:0030246">
    <property type="term" value="F:carbohydrate binding"/>
    <property type="evidence" value="ECO:0007669"/>
    <property type="project" value="UniProtKB-KW"/>
</dbReference>
<keyword evidence="9 17" id="KW-0547">Nucleotide-binding</keyword>
<dbReference type="FunCoup" id="A0A251ULK0">
    <property type="interactions" value="349"/>
</dbReference>
<evidence type="ECO:0000256" key="10">
    <source>
        <dbReference type="ARBA" id="ARBA00022777"/>
    </source>
</evidence>
<dbReference type="GO" id="GO:0048544">
    <property type="term" value="P:recognition of pollen"/>
    <property type="evidence" value="ECO:0007669"/>
    <property type="project" value="InterPro"/>
</dbReference>
<dbReference type="Pfam" id="PF11883">
    <property type="entry name" value="DUF3403"/>
    <property type="match status" value="1"/>
</dbReference>
<dbReference type="Gene3D" id="3.30.200.20">
    <property type="entry name" value="Phosphorylase Kinase, domain 1"/>
    <property type="match status" value="1"/>
</dbReference>
<keyword evidence="11 17" id="KW-0067">ATP-binding</keyword>
<dbReference type="GO" id="GO:0005524">
    <property type="term" value="F:ATP binding"/>
    <property type="evidence" value="ECO:0007669"/>
    <property type="project" value="UniProtKB-UniRule"/>
</dbReference>
<evidence type="ECO:0000256" key="19">
    <source>
        <dbReference type="SAM" id="Phobius"/>
    </source>
</evidence>
<dbReference type="Gene3D" id="2.90.10.10">
    <property type="entry name" value="Bulb-type lectin domain"/>
    <property type="match status" value="1"/>
</dbReference>
<dbReference type="GO" id="GO:0006955">
    <property type="term" value="P:immune response"/>
    <property type="evidence" value="ECO:0000318"/>
    <property type="project" value="GO_Central"/>
</dbReference>
<evidence type="ECO:0000313" key="25">
    <source>
        <dbReference type="EMBL" id="OTG23923.1"/>
    </source>
</evidence>
<keyword evidence="4" id="KW-0245">EGF-like domain</keyword>
<dbReference type="EC" id="2.7.11.1" evidence="17"/>
<dbReference type="PROSITE" id="PS00108">
    <property type="entry name" value="PROTEIN_KINASE_ST"/>
    <property type="match status" value="1"/>
</dbReference>
<dbReference type="PANTHER" id="PTHR27002">
    <property type="entry name" value="RECEPTOR-LIKE SERINE/THREONINE-PROTEIN KINASE SD1-8"/>
    <property type="match status" value="1"/>
</dbReference>
<name>A0A251ULK0_HELAN</name>
<sequence>MGIGRSIEENHICMTFLYVLIISLRYCTAADTLLNDSPISLTQTLVSSNQVYELGFFNPGNSTNRYLGIWFKNITAKKIIWVANRENPLSVSDNRSSLTIANDGNLRILDGDQKTLWSTNVRGQFNETIAQLTDMGNFCINDTASGSILWESFDYPGNSLLPGMKLGTKGNTQGKHLLSSWKSEDDPTPGDFVAGLSAEQPPQIFVWRNSKPTWRGGHWDGGKFIGIPEQDAGYSELVTLIPGNSREGAYLVVNLLNSFDINWLYLQPDGVFQMKSRYRVNDTWGTSWEVPLNPCDVYGACGAFAICTYTTSPICACLRGFVPQMKDEWAKGNWTRGCVRRSELFCEKNETSLASSNTKPDQFHVLRGIKLPDHHQYFPYMDTDECQQWCMGNCSCKAYAYVQGIYCMVWTEELVDIEQFSYGGQNLSLRLSYVDSDPNTNLGEKPNGPALRISLITIGVVLLLGAFVFCLYRWTSNKKGRETNLYHLNSEDGLVLRDTLQEDVLRQDSSELPIFEFKQIIAVTDHFSYKNKLGEGGFGAVYKGMLDDGQQVAVKRLSGNSGQGIEEFKNEIMLISKLQHRNLVKLLGCCVEGKERLLIYEYMPNKSLDTFLFDPKKRRQLDWATRFNIIQGIGRGLVYLHRDSCLRIIHRDLKCSNILLDEKMNPKISDFGLARSFQITQELANTRRIVGTYGYMSPEYAMGGVISEKSDVFSYGVMLLEIMSGKRNTEFIHQEQIYPLAHAWKSWKEGRGIELMDQELGGSTCVSEGLRCIHVALLCAQDLPKDRPTMTEVVSMLCSETQLPEPKEPLFTLQRLSGNSTRQEYINLCSINAVTISMIEGR</sequence>
<dbReference type="GO" id="GO:0005886">
    <property type="term" value="C:plasma membrane"/>
    <property type="evidence" value="ECO:0000318"/>
    <property type="project" value="GO_Central"/>
</dbReference>
<proteinExistence type="inferred from homology"/>
<dbReference type="Pfam" id="PF08276">
    <property type="entry name" value="PAN_2"/>
    <property type="match status" value="1"/>
</dbReference>
<feature type="chain" id="PRO_5013327152" description="Receptor-like serine/threonine-protein kinase" evidence="20">
    <location>
        <begin position="30"/>
        <end position="842"/>
    </location>
</feature>